<keyword evidence="2" id="KW-1185">Reference proteome</keyword>
<reference evidence="2" key="1">
    <citation type="journal article" date="2006" name="Science">
        <title>Ancient noncoding elements conserved in the human genome.</title>
        <authorList>
            <person name="Venkatesh B."/>
            <person name="Kirkness E.F."/>
            <person name="Loh Y.H."/>
            <person name="Halpern A.L."/>
            <person name="Lee A.P."/>
            <person name="Johnson J."/>
            <person name="Dandona N."/>
            <person name="Viswanathan L.D."/>
            <person name="Tay A."/>
            <person name="Venter J.C."/>
            <person name="Strausberg R.L."/>
            <person name="Brenner S."/>
        </authorList>
    </citation>
    <scope>NUCLEOTIDE SEQUENCE [LARGE SCALE GENOMIC DNA]</scope>
</reference>
<organism evidence="1 2">
    <name type="scientific">Callorhinchus milii</name>
    <name type="common">Ghost shark</name>
    <dbReference type="NCBI Taxonomy" id="7868"/>
    <lineage>
        <taxon>Eukaryota</taxon>
        <taxon>Metazoa</taxon>
        <taxon>Chordata</taxon>
        <taxon>Craniata</taxon>
        <taxon>Vertebrata</taxon>
        <taxon>Chondrichthyes</taxon>
        <taxon>Holocephali</taxon>
        <taxon>Chimaeriformes</taxon>
        <taxon>Callorhinchidae</taxon>
        <taxon>Callorhinchus</taxon>
    </lineage>
</organism>
<name>A0A4W3KK62_CALMI</name>
<protein>
    <submittedName>
        <fullName evidence="1">Uncharacterized protein</fullName>
    </submittedName>
</protein>
<dbReference type="Proteomes" id="UP000314986">
    <property type="component" value="Unassembled WGS sequence"/>
</dbReference>
<dbReference type="AlphaFoldDB" id="A0A4W3KK62"/>
<dbReference type="Ensembl" id="ENSCMIT00000049442.1">
    <property type="protein sequence ID" value="ENSCMIP00000048765.1"/>
    <property type="gene ID" value="ENSCMIG00000019915.1"/>
</dbReference>
<dbReference type="Gene3D" id="2.30.30.850">
    <property type="match status" value="1"/>
</dbReference>
<accession>A0A4W3KK62</accession>
<dbReference type="InParanoid" id="A0A4W3KK62"/>
<reference evidence="1" key="5">
    <citation type="submission" date="2025-09" db="UniProtKB">
        <authorList>
            <consortium name="Ensembl"/>
        </authorList>
    </citation>
    <scope>IDENTIFICATION</scope>
</reference>
<proteinExistence type="predicted"/>
<reference evidence="2" key="3">
    <citation type="journal article" date="2014" name="Nature">
        <title>Elephant shark genome provides unique insights into gnathostome evolution.</title>
        <authorList>
            <consortium name="International Elephant Shark Genome Sequencing Consortium"/>
            <person name="Venkatesh B."/>
            <person name="Lee A.P."/>
            <person name="Ravi V."/>
            <person name="Maurya A.K."/>
            <person name="Lian M.M."/>
            <person name="Swann J.B."/>
            <person name="Ohta Y."/>
            <person name="Flajnik M.F."/>
            <person name="Sutoh Y."/>
            <person name="Kasahara M."/>
            <person name="Hoon S."/>
            <person name="Gangu V."/>
            <person name="Roy S.W."/>
            <person name="Irimia M."/>
            <person name="Korzh V."/>
            <person name="Kondrychyn I."/>
            <person name="Lim Z.W."/>
            <person name="Tay B.H."/>
            <person name="Tohari S."/>
            <person name="Kong K.W."/>
            <person name="Ho S."/>
            <person name="Lorente-Galdos B."/>
            <person name="Quilez J."/>
            <person name="Marques-Bonet T."/>
            <person name="Raney B.J."/>
            <person name="Ingham P.W."/>
            <person name="Tay A."/>
            <person name="Hillier L.W."/>
            <person name="Minx P."/>
            <person name="Boehm T."/>
            <person name="Wilson R.K."/>
            <person name="Brenner S."/>
            <person name="Warren W.C."/>
        </authorList>
    </citation>
    <scope>NUCLEOTIDE SEQUENCE [LARGE SCALE GENOMIC DNA]</scope>
</reference>
<reference evidence="2" key="2">
    <citation type="journal article" date="2007" name="PLoS Biol.">
        <title>Survey sequencing and comparative analysis of the elephant shark (Callorhinchus milii) genome.</title>
        <authorList>
            <person name="Venkatesh B."/>
            <person name="Kirkness E.F."/>
            <person name="Loh Y.H."/>
            <person name="Halpern A.L."/>
            <person name="Lee A.P."/>
            <person name="Johnson J."/>
            <person name="Dandona N."/>
            <person name="Viswanathan L.D."/>
            <person name="Tay A."/>
            <person name="Venter J.C."/>
            <person name="Strausberg R.L."/>
            <person name="Brenner S."/>
        </authorList>
    </citation>
    <scope>NUCLEOTIDE SEQUENCE [LARGE SCALE GENOMIC DNA]</scope>
</reference>
<evidence type="ECO:0000313" key="2">
    <source>
        <dbReference type="Proteomes" id="UP000314986"/>
    </source>
</evidence>
<evidence type="ECO:0000313" key="1">
    <source>
        <dbReference type="Ensembl" id="ENSCMIP00000048765.1"/>
    </source>
</evidence>
<sequence>MYQLGDFVYVKTFQMKNCLEPYWEEPFQVLTNNTVCGWRAQDQCQNLTTLRNYTHWYPTLIRPGLFWICGNKAYKTLPLDWTGTCTVGYITTEAYGACLQKTLLIQHLPCSSPSDGRTTL</sequence>
<reference evidence="1" key="4">
    <citation type="submission" date="2025-08" db="UniProtKB">
        <authorList>
            <consortium name="Ensembl"/>
        </authorList>
    </citation>
    <scope>IDENTIFICATION</scope>
</reference>